<comment type="caution">
    <text evidence="20">The sequence shown here is derived from an EMBL/GenBank/DDBJ whole genome shotgun (WGS) entry which is preliminary data.</text>
</comment>
<dbReference type="PANTHER" id="PTHR11405">
    <property type="entry name" value="CARBAMOYLTRANSFERASE FAMILY MEMBER"/>
    <property type="match status" value="1"/>
</dbReference>
<dbReference type="PROSITE" id="PS50975">
    <property type="entry name" value="ATP_GRASP"/>
    <property type="match status" value="2"/>
</dbReference>
<evidence type="ECO:0000256" key="1">
    <source>
        <dbReference type="ARBA" id="ARBA00001936"/>
    </source>
</evidence>
<dbReference type="PROSITE" id="PS00867">
    <property type="entry name" value="CPSASE_2"/>
    <property type="match status" value="2"/>
</dbReference>
<dbReference type="Gene3D" id="3.30.1490.20">
    <property type="entry name" value="ATP-grasp fold, A domain"/>
    <property type="match status" value="1"/>
</dbReference>
<dbReference type="RefSeq" id="WP_245996692.1">
    <property type="nucleotide sequence ID" value="NZ_RAPQ01000011.1"/>
</dbReference>
<dbReference type="InterPro" id="IPR005480">
    <property type="entry name" value="CPSase_lsu_oligo"/>
</dbReference>
<dbReference type="NCBIfam" id="NF003671">
    <property type="entry name" value="PRK05294.1"/>
    <property type="match status" value="1"/>
</dbReference>
<evidence type="ECO:0000256" key="2">
    <source>
        <dbReference type="ARBA" id="ARBA00001947"/>
    </source>
</evidence>
<comment type="pathway">
    <text evidence="3">Amino-acid biosynthesis; L-arginine biosynthesis.</text>
</comment>
<dbReference type="FunFam" id="1.10.1030.10:FF:000002">
    <property type="entry name" value="Carbamoyl-phosphate synthase large chain"/>
    <property type="match status" value="1"/>
</dbReference>
<dbReference type="SUPFAM" id="SSF48108">
    <property type="entry name" value="Carbamoyl phosphate synthetase, large subunit connection domain"/>
    <property type="match status" value="1"/>
</dbReference>
<dbReference type="FunFam" id="3.40.50.20:FF:000002">
    <property type="entry name" value="Carbamoyl-phosphate synthase large chain"/>
    <property type="match status" value="1"/>
</dbReference>
<keyword evidence="11 17" id="KW-0067">ATP-binding</keyword>
<gene>
    <name evidence="20" type="ORF">BXY64_3554</name>
</gene>
<keyword evidence="10 17" id="KW-0547">Nucleotide-binding</keyword>
<dbReference type="FunFam" id="3.30.1490.20:FF:000001">
    <property type="entry name" value="Carbamoyl-phosphate synthase large chain"/>
    <property type="match status" value="1"/>
</dbReference>
<evidence type="ECO:0000256" key="7">
    <source>
        <dbReference type="ARBA" id="ARBA00022605"/>
    </source>
</evidence>
<feature type="domain" description="ATP-grasp" evidence="18">
    <location>
        <begin position="680"/>
        <end position="871"/>
    </location>
</feature>
<dbReference type="FunFam" id="3.30.470.20:FF:000004">
    <property type="entry name" value="Carbamoyl-phosphate synthase (glutamine-hydrolyzing)"/>
    <property type="match status" value="1"/>
</dbReference>
<dbReference type="Pfam" id="PF25596">
    <property type="entry name" value="CPSase_L_D1"/>
    <property type="match status" value="2"/>
</dbReference>
<dbReference type="SMART" id="SM01096">
    <property type="entry name" value="CPSase_L_D3"/>
    <property type="match status" value="1"/>
</dbReference>
<dbReference type="InterPro" id="IPR011761">
    <property type="entry name" value="ATP-grasp"/>
</dbReference>
<dbReference type="Gene3D" id="3.40.50.1380">
    <property type="entry name" value="Methylglyoxal synthase-like domain"/>
    <property type="match status" value="1"/>
</dbReference>
<evidence type="ECO:0000313" key="21">
    <source>
        <dbReference type="Proteomes" id="UP000284531"/>
    </source>
</evidence>
<evidence type="ECO:0000256" key="14">
    <source>
        <dbReference type="ARBA" id="ARBA00023211"/>
    </source>
</evidence>
<keyword evidence="21" id="KW-1185">Reference proteome</keyword>
<dbReference type="Pfam" id="PF02787">
    <property type="entry name" value="CPSase_L_D3"/>
    <property type="match status" value="1"/>
</dbReference>
<dbReference type="SUPFAM" id="SSF52440">
    <property type="entry name" value="PreATP-grasp domain"/>
    <property type="match status" value="2"/>
</dbReference>
<evidence type="ECO:0000256" key="13">
    <source>
        <dbReference type="ARBA" id="ARBA00022975"/>
    </source>
</evidence>
<dbReference type="NCBIfam" id="NF009455">
    <property type="entry name" value="PRK12815.1"/>
    <property type="match status" value="1"/>
</dbReference>
<keyword evidence="8" id="KW-0479">Metal-binding</keyword>
<dbReference type="InterPro" id="IPR011607">
    <property type="entry name" value="MGS-like_dom"/>
</dbReference>
<organism evidence="20 21">
    <name type="scientific">Marinifilum flexuosum</name>
    <dbReference type="NCBI Taxonomy" id="1117708"/>
    <lineage>
        <taxon>Bacteria</taxon>
        <taxon>Pseudomonadati</taxon>
        <taxon>Bacteroidota</taxon>
        <taxon>Bacteroidia</taxon>
        <taxon>Marinilabiliales</taxon>
        <taxon>Marinifilaceae</taxon>
    </lineage>
</organism>
<dbReference type="InterPro" id="IPR013815">
    <property type="entry name" value="ATP_grasp_subdomain_1"/>
</dbReference>
<dbReference type="SUPFAM" id="SSF52335">
    <property type="entry name" value="Methylglyoxal synthase-like"/>
    <property type="match status" value="1"/>
</dbReference>
<keyword evidence="14" id="KW-0464">Manganese</keyword>
<dbReference type="GO" id="GO:0004087">
    <property type="term" value="F:carbamoyl-phosphate synthase (ammonia) activity"/>
    <property type="evidence" value="ECO:0007669"/>
    <property type="project" value="UniProtKB-EC"/>
</dbReference>
<evidence type="ECO:0000259" key="19">
    <source>
        <dbReference type="PROSITE" id="PS51855"/>
    </source>
</evidence>
<dbReference type="Gene3D" id="3.40.50.20">
    <property type="match status" value="2"/>
</dbReference>
<dbReference type="FunFam" id="3.40.50.20:FF:000001">
    <property type="entry name" value="Carbamoyl-phosphate synthase large chain"/>
    <property type="match status" value="1"/>
</dbReference>
<keyword evidence="13" id="KW-0665">Pyrimidine biosynthesis</keyword>
<protein>
    <submittedName>
        <fullName evidence="20">Carbamoyl-phosphate synthase large subunit</fullName>
    </submittedName>
</protein>
<comment type="catalytic activity">
    <reaction evidence="16">
        <text>hydrogencarbonate + L-glutamine + 2 ATP + H2O = carbamoyl phosphate + L-glutamate + 2 ADP + phosphate + 2 H(+)</text>
        <dbReference type="Rhea" id="RHEA:18633"/>
        <dbReference type="ChEBI" id="CHEBI:15377"/>
        <dbReference type="ChEBI" id="CHEBI:15378"/>
        <dbReference type="ChEBI" id="CHEBI:17544"/>
        <dbReference type="ChEBI" id="CHEBI:29985"/>
        <dbReference type="ChEBI" id="CHEBI:30616"/>
        <dbReference type="ChEBI" id="CHEBI:43474"/>
        <dbReference type="ChEBI" id="CHEBI:58228"/>
        <dbReference type="ChEBI" id="CHEBI:58359"/>
        <dbReference type="ChEBI" id="CHEBI:456216"/>
        <dbReference type="EC" id="6.3.5.5"/>
    </reaction>
</comment>
<dbReference type="InterPro" id="IPR005483">
    <property type="entry name" value="CPSase_dom"/>
</dbReference>
<dbReference type="FunFam" id="3.30.470.20:FF:000001">
    <property type="entry name" value="Carbamoyl-phosphate synthase large chain"/>
    <property type="match status" value="1"/>
</dbReference>
<dbReference type="Pfam" id="PF02142">
    <property type="entry name" value="MGS"/>
    <property type="match status" value="1"/>
</dbReference>
<dbReference type="PRINTS" id="PR00098">
    <property type="entry name" value="CPSASE"/>
</dbReference>
<dbReference type="SUPFAM" id="SSF56059">
    <property type="entry name" value="Glutathione synthetase ATP-binding domain-like"/>
    <property type="match status" value="2"/>
</dbReference>
<dbReference type="CDD" id="cd01423">
    <property type="entry name" value="MGS_CPS_I_III"/>
    <property type="match status" value="1"/>
</dbReference>
<evidence type="ECO:0000256" key="9">
    <source>
        <dbReference type="ARBA" id="ARBA00022737"/>
    </source>
</evidence>
<keyword evidence="12" id="KW-0460">Magnesium</keyword>
<dbReference type="Gene3D" id="1.10.1030.10">
    <property type="entry name" value="Carbamoyl-phosphate synthetase, large subunit oligomerisation domain"/>
    <property type="match status" value="1"/>
</dbReference>
<dbReference type="InterPro" id="IPR036914">
    <property type="entry name" value="MGS-like_dom_sf"/>
</dbReference>
<feature type="domain" description="ATP-grasp" evidence="18">
    <location>
        <begin position="132"/>
        <end position="324"/>
    </location>
</feature>
<evidence type="ECO:0000256" key="8">
    <source>
        <dbReference type="ARBA" id="ARBA00022723"/>
    </source>
</evidence>
<dbReference type="GO" id="GO:0006541">
    <property type="term" value="P:glutamine metabolic process"/>
    <property type="evidence" value="ECO:0007669"/>
    <property type="project" value="TreeGrafter"/>
</dbReference>
<feature type="domain" description="MGS-like" evidence="19">
    <location>
        <begin position="937"/>
        <end position="1080"/>
    </location>
</feature>
<dbReference type="Gene3D" id="3.30.470.20">
    <property type="entry name" value="ATP-grasp fold, B domain"/>
    <property type="match status" value="2"/>
</dbReference>
<dbReference type="GO" id="GO:0005524">
    <property type="term" value="F:ATP binding"/>
    <property type="evidence" value="ECO:0007669"/>
    <property type="project" value="UniProtKB-UniRule"/>
</dbReference>
<dbReference type="InterPro" id="IPR005479">
    <property type="entry name" value="CPAse_ATP-bd"/>
</dbReference>
<accession>A0A419WTA2</accession>
<keyword evidence="9" id="KW-0677">Repeat</keyword>
<comment type="catalytic activity">
    <reaction evidence="15">
        <text>hydrogencarbonate + NH4(+) + 2 ATP = carbamoyl phosphate + 2 ADP + phosphate + 2 H(+)</text>
        <dbReference type="Rhea" id="RHEA:18029"/>
        <dbReference type="ChEBI" id="CHEBI:15378"/>
        <dbReference type="ChEBI" id="CHEBI:17544"/>
        <dbReference type="ChEBI" id="CHEBI:28938"/>
        <dbReference type="ChEBI" id="CHEBI:30616"/>
        <dbReference type="ChEBI" id="CHEBI:43474"/>
        <dbReference type="ChEBI" id="CHEBI:58228"/>
        <dbReference type="ChEBI" id="CHEBI:456216"/>
        <dbReference type="EC" id="6.3.4.16"/>
    </reaction>
</comment>
<evidence type="ECO:0000256" key="15">
    <source>
        <dbReference type="ARBA" id="ARBA00047359"/>
    </source>
</evidence>
<evidence type="ECO:0000256" key="10">
    <source>
        <dbReference type="ARBA" id="ARBA00022741"/>
    </source>
</evidence>
<comment type="cofactor">
    <cofactor evidence="1">
        <name>Mn(2+)</name>
        <dbReference type="ChEBI" id="CHEBI:29035"/>
    </cofactor>
</comment>
<dbReference type="InterPro" id="IPR036897">
    <property type="entry name" value="CarbamoylP_synth_lsu_oligo_sf"/>
</dbReference>
<dbReference type="EMBL" id="RAPQ01000011">
    <property type="protein sequence ID" value="RKD98693.1"/>
    <property type="molecule type" value="Genomic_DNA"/>
</dbReference>
<name>A0A419WTA2_9BACT</name>
<comment type="similarity">
    <text evidence="4">Belongs to the CarB family.</text>
</comment>
<evidence type="ECO:0000256" key="3">
    <source>
        <dbReference type="ARBA" id="ARBA00004730"/>
    </source>
</evidence>
<evidence type="ECO:0000256" key="16">
    <source>
        <dbReference type="ARBA" id="ARBA00048816"/>
    </source>
</evidence>
<dbReference type="AlphaFoldDB" id="A0A419WTA2"/>
<dbReference type="PROSITE" id="PS00866">
    <property type="entry name" value="CPSASE_1"/>
    <property type="match status" value="2"/>
</dbReference>
<dbReference type="PANTHER" id="PTHR11405:SF53">
    <property type="entry name" value="CARBAMOYL-PHOSPHATE SYNTHASE [AMMONIA], MITOCHONDRIAL"/>
    <property type="match status" value="1"/>
</dbReference>
<dbReference type="GO" id="GO:0006221">
    <property type="term" value="P:pyrimidine nucleotide biosynthetic process"/>
    <property type="evidence" value="ECO:0007669"/>
    <property type="project" value="UniProtKB-KW"/>
</dbReference>
<evidence type="ECO:0000259" key="18">
    <source>
        <dbReference type="PROSITE" id="PS50975"/>
    </source>
</evidence>
<evidence type="ECO:0000256" key="17">
    <source>
        <dbReference type="PROSITE-ProRule" id="PRU00409"/>
    </source>
</evidence>
<dbReference type="InterPro" id="IPR058047">
    <property type="entry name" value="CPSase_preATP-grasp"/>
</dbReference>
<evidence type="ECO:0000256" key="12">
    <source>
        <dbReference type="ARBA" id="ARBA00022842"/>
    </source>
</evidence>
<keyword evidence="7" id="KW-0028">Amino-acid biosynthesis</keyword>
<reference evidence="20 21" key="1">
    <citation type="submission" date="2018-09" db="EMBL/GenBank/DDBJ databases">
        <title>Genomic Encyclopedia of Archaeal and Bacterial Type Strains, Phase II (KMG-II): from individual species to whole genera.</title>
        <authorList>
            <person name="Goeker M."/>
        </authorList>
    </citation>
    <scope>NUCLEOTIDE SEQUENCE [LARGE SCALE GENOMIC DNA]</scope>
    <source>
        <strain evidence="20 21">DSM 21950</strain>
    </source>
</reference>
<proteinExistence type="inferred from homology"/>
<dbReference type="Proteomes" id="UP000284531">
    <property type="component" value="Unassembled WGS sequence"/>
</dbReference>
<dbReference type="GO" id="GO:0005737">
    <property type="term" value="C:cytoplasm"/>
    <property type="evidence" value="ECO:0007669"/>
    <property type="project" value="TreeGrafter"/>
</dbReference>
<dbReference type="GO" id="GO:0006526">
    <property type="term" value="P:L-arginine biosynthetic process"/>
    <property type="evidence" value="ECO:0007669"/>
    <property type="project" value="UniProtKB-KW"/>
</dbReference>
<dbReference type="InterPro" id="IPR016185">
    <property type="entry name" value="PreATP-grasp_dom_sf"/>
</dbReference>
<evidence type="ECO:0000256" key="6">
    <source>
        <dbReference type="ARBA" id="ARBA00022598"/>
    </source>
</evidence>
<evidence type="ECO:0000256" key="4">
    <source>
        <dbReference type="ARBA" id="ARBA00009799"/>
    </source>
</evidence>
<evidence type="ECO:0000256" key="5">
    <source>
        <dbReference type="ARBA" id="ARBA00022571"/>
    </source>
</evidence>
<dbReference type="InterPro" id="IPR006275">
    <property type="entry name" value="CPSase_lsu"/>
</dbReference>
<evidence type="ECO:0000313" key="20">
    <source>
        <dbReference type="EMBL" id="RKD98693.1"/>
    </source>
</evidence>
<keyword evidence="5" id="KW-0055">Arginine biosynthesis</keyword>
<dbReference type="Pfam" id="PF02786">
    <property type="entry name" value="CPSase_L_D2"/>
    <property type="match status" value="2"/>
</dbReference>
<comment type="cofactor">
    <cofactor evidence="2">
        <name>Zn(2+)</name>
        <dbReference type="ChEBI" id="CHEBI:29105"/>
    </cofactor>
</comment>
<keyword evidence="6" id="KW-0436">Ligase</keyword>
<evidence type="ECO:0000256" key="11">
    <source>
        <dbReference type="ARBA" id="ARBA00022840"/>
    </source>
</evidence>
<dbReference type="GO" id="GO:0004088">
    <property type="term" value="F:carbamoyl-phosphate synthase (glutamine-hydrolyzing) activity"/>
    <property type="evidence" value="ECO:0007669"/>
    <property type="project" value="UniProtKB-EC"/>
</dbReference>
<sequence>MIKDKIKKVLVLGSGALKIGEAGEFDYSGSQALKAMKEEGIYTVLINPNIATVQTSKGVADQIYFLPVTPFFVEQVILKEKPDGILLAFGGQTALNCGVELFESGILEKYNLKVLGTPIEAIIKTEDREIFANELRKIDVKTPQSYAVESVQGALDAAEKLGFPIIVRAAFTLGGQGSGFCSNMDELKKLAENALSYSSQILVEESLKGWKEVEYEVVRDAYDNCITVCNMENFDPLGIHTGESIVIAPSQTLTNSEYHKLRALAIKIIRHMGVVGECNVQYALDPESEDYRVIEVNARLSRSSALASKATGYPLAFVAAKLGLGYALHELKNAVTQTTTACFEPALDYVVCKIPRWDLNKFEGVTKEIGSSMKSVGEVMAIGRNFEEAIQKGLRMIGQGMHGFVGNVHSKFEDVEKELTHPTDMRIFSIAQAFEQGYSIDQVHDLTKIDKWFLSKLEHITKIKWDLQKHSNLQTLPDELLKAAKVYGFSDFQLARFVLKPENTNMEAELLAVRKHRKEKGIVPVVKQIDTLAAEYPAQTNYIYLTYSGDENDIDYVSDNKSVIVLGSGAYRIGSSVEFDWCSVNALNAVNKEGLRSVMINYNPETVSTDYDVCDRLYFDELSFERVLDIIDLESPRGVIVSVGGQIPQNLAMRLHNADVNVLGTSPESIDRAENRQTFSAMLDELGVDQPRWSELTSIGAIHEFIDEVGFPVLIRPSYVLSGAAMNVVSNREELEHFLDLAAQVSKQYPVVVSEFIQEAKEIEFDGVAKNGEIVIDAISEHVEFAGVHSGDATLVFPPQKLYFETIRRIRKIARKIAKSLNITGPFNMQLLAKDNDIKVIECNLRASRSFPFVSKVMDYNFVETATQAMLDVPIPNNLPSMFELEHIGVKASQFSFSRLSKADPVLGVDMSSTGEVGCLGADYYDAILKSMISVGYRVPKKAVLISSGPIRSKIELLKSSKMLEERGYKLYGTRGTAKFLQENGVTVEAVAWPDENEEQTAVSLIRDRKVDLVVNIPKNLSKDELNNDYQIRRTAIDLNVPLVTNARLASAFIYSICKKSEADLKIESFSDYVEQKQDW</sequence>
<dbReference type="GO" id="GO:0046872">
    <property type="term" value="F:metal ion binding"/>
    <property type="evidence" value="ECO:0007669"/>
    <property type="project" value="UniProtKB-KW"/>
</dbReference>
<dbReference type="PROSITE" id="PS51855">
    <property type="entry name" value="MGS"/>
    <property type="match status" value="1"/>
</dbReference>
<dbReference type="NCBIfam" id="TIGR01369">
    <property type="entry name" value="CPSaseII_lrg"/>
    <property type="match status" value="1"/>
</dbReference>
<dbReference type="SMART" id="SM00851">
    <property type="entry name" value="MGS"/>
    <property type="match status" value="1"/>
</dbReference>